<protein>
    <recommendedName>
        <fullName evidence="3">histone deacetylase</fullName>
        <ecNumber evidence="3">3.5.1.98</ecNumber>
    </recommendedName>
</protein>
<evidence type="ECO:0000256" key="2">
    <source>
        <dbReference type="ARBA" id="ARBA00006457"/>
    </source>
</evidence>
<keyword evidence="8" id="KW-0804">Transcription</keyword>
<dbReference type="SUPFAM" id="SSF52768">
    <property type="entry name" value="Arginase/deacetylase"/>
    <property type="match status" value="1"/>
</dbReference>
<evidence type="ECO:0000313" key="11">
    <source>
        <dbReference type="EMBL" id="ODV86632.1"/>
    </source>
</evidence>
<dbReference type="GO" id="GO:0141221">
    <property type="term" value="F:histone deacetylase activity, hydrolytic mechanism"/>
    <property type="evidence" value="ECO:0007669"/>
    <property type="project" value="UniProtKB-EC"/>
</dbReference>
<evidence type="ECO:0000259" key="10">
    <source>
        <dbReference type="Pfam" id="PF00850"/>
    </source>
</evidence>
<evidence type="ECO:0000256" key="5">
    <source>
        <dbReference type="ARBA" id="ARBA00022801"/>
    </source>
</evidence>
<evidence type="ECO:0000256" key="8">
    <source>
        <dbReference type="ARBA" id="ARBA00023163"/>
    </source>
</evidence>
<dbReference type="PANTHER" id="PTHR10625:SF14">
    <property type="entry name" value="HISTONE DEACETYLASE 8"/>
    <property type="match status" value="1"/>
</dbReference>
<evidence type="ECO:0000256" key="7">
    <source>
        <dbReference type="ARBA" id="ARBA00023015"/>
    </source>
</evidence>
<dbReference type="EMBL" id="KV453849">
    <property type="protein sequence ID" value="ODV86632.1"/>
    <property type="molecule type" value="Genomic_DNA"/>
</dbReference>
<dbReference type="InterPro" id="IPR000286">
    <property type="entry name" value="HDACs"/>
</dbReference>
<dbReference type="OrthoDB" id="73273at2759"/>
<keyword evidence="6" id="KW-0156">Chromatin regulator</keyword>
<dbReference type="GO" id="GO:0005634">
    <property type="term" value="C:nucleus"/>
    <property type="evidence" value="ECO:0007669"/>
    <property type="project" value="UniProtKB-SubCell"/>
</dbReference>
<dbReference type="Gene3D" id="3.40.800.20">
    <property type="entry name" value="Histone deacetylase domain"/>
    <property type="match status" value="1"/>
</dbReference>
<comment type="similarity">
    <text evidence="2">Belongs to the histone deacetylase family. HD type 1 subfamily.</text>
</comment>
<sequence>MSNEINDEVFNIGIVNLSEHDSLIIDLLPSNENRSTILHQLLKGYGLYNPLSSESESFERVKYDYATLVQLLNFHDSGYLVELLKERNWDNYTNDLSKHQSKILDKLKLKKNQIASDRQALSSCSSLEFDADNDDDNDDDDDDSRLEKYGLLHDCPIFPFLPQYVNLTAGTTISATEWLMNQSKDKQNIAINWTGGRHHARKSKASGFCYVNDITLGILNMRRRYKKVGYLDLDLHHGDGVSGSFKFSDRVLTISLHFCDVGFFPGSGVELGDGGGLGKGKGFDWNIPLKKGFSDSSLDWILSNVVLPKLTQFGCDSIVVQCGGDGLCSDTAYSEWNLTIKGYGLAVFKFVKTLKVDCLLLGGGGYNNLETAKLWTFITGLFVNGAEKSLGWNLMPDNIDDEIVNFGEFEFWANDQPSNMQDRNDIEYLNLVSNKFNLS</sequence>
<dbReference type="InterPro" id="IPR023696">
    <property type="entry name" value="Ureohydrolase_dom_sf"/>
</dbReference>
<evidence type="ECO:0000256" key="3">
    <source>
        <dbReference type="ARBA" id="ARBA00012111"/>
    </source>
</evidence>
<comment type="subcellular location">
    <subcellularLocation>
        <location evidence="1">Nucleus</location>
    </subcellularLocation>
</comment>
<dbReference type="PRINTS" id="PR01270">
    <property type="entry name" value="HDASUPER"/>
</dbReference>
<evidence type="ECO:0000256" key="9">
    <source>
        <dbReference type="ARBA" id="ARBA00023242"/>
    </source>
</evidence>
<feature type="domain" description="Histone deacetylase" evidence="10">
    <location>
        <begin position="29"/>
        <end position="379"/>
    </location>
</feature>
<evidence type="ECO:0000256" key="4">
    <source>
        <dbReference type="ARBA" id="ARBA00022491"/>
    </source>
</evidence>
<dbReference type="GO" id="GO:0031507">
    <property type="term" value="P:heterochromatin formation"/>
    <property type="evidence" value="ECO:0007669"/>
    <property type="project" value="TreeGrafter"/>
</dbReference>
<dbReference type="Pfam" id="PF00850">
    <property type="entry name" value="Hist_deacetyl"/>
    <property type="match status" value="1"/>
</dbReference>
<keyword evidence="5" id="KW-0378">Hydrolase</keyword>
<gene>
    <name evidence="11" type="ORF">CANARDRAFT_27060</name>
</gene>
<reference evidence="12" key="1">
    <citation type="submission" date="2016-04" db="EMBL/GenBank/DDBJ databases">
        <title>Comparative genomics of biotechnologically important yeasts.</title>
        <authorList>
            <consortium name="DOE Joint Genome Institute"/>
            <person name="Riley R."/>
            <person name="Haridas S."/>
            <person name="Wolfe K.H."/>
            <person name="Lopes M.R."/>
            <person name="Hittinger C.T."/>
            <person name="Goker M."/>
            <person name="Salamov A."/>
            <person name="Wisecaver J."/>
            <person name="Long T.M."/>
            <person name="Aerts A.L."/>
            <person name="Barry K."/>
            <person name="Choi C."/>
            <person name="Clum A."/>
            <person name="Coughlan A.Y."/>
            <person name="Deshpande S."/>
            <person name="Douglass A.P."/>
            <person name="Hanson S.J."/>
            <person name="Klenk H.-P."/>
            <person name="Labutti K."/>
            <person name="Lapidus A."/>
            <person name="Lindquist E."/>
            <person name="Lipzen A."/>
            <person name="Meier-Kolthoff J.P."/>
            <person name="Ohm R.A."/>
            <person name="Otillar R.P."/>
            <person name="Pangilinan J."/>
            <person name="Peng Y."/>
            <person name="Rokas A."/>
            <person name="Rosa C.A."/>
            <person name="Scheuner C."/>
            <person name="Sibirny A.A."/>
            <person name="Slot J.C."/>
            <person name="Stielow J.B."/>
            <person name="Sun H."/>
            <person name="Kurtzman C.P."/>
            <person name="Blackwell M."/>
            <person name="Grigoriev I.V."/>
            <person name="Jeffries T.W."/>
        </authorList>
    </citation>
    <scope>NUCLEOTIDE SEQUENCE [LARGE SCALE GENOMIC DNA]</scope>
    <source>
        <strain evidence="12">NRRL YB-2248</strain>
    </source>
</reference>
<keyword evidence="4" id="KW-0678">Repressor</keyword>
<dbReference type="STRING" id="983967.A0A1E4T4I4"/>
<dbReference type="Proteomes" id="UP000094801">
    <property type="component" value="Unassembled WGS sequence"/>
</dbReference>
<name>A0A1E4T4I4_9ASCO</name>
<keyword evidence="9" id="KW-0539">Nucleus</keyword>
<keyword evidence="7" id="KW-0805">Transcription regulation</keyword>
<dbReference type="AlphaFoldDB" id="A0A1E4T4I4"/>
<evidence type="ECO:0000256" key="1">
    <source>
        <dbReference type="ARBA" id="ARBA00004123"/>
    </source>
</evidence>
<organism evidence="11 12">
    <name type="scientific">[Candida] arabinofermentans NRRL YB-2248</name>
    <dbReference type="NCBI Taxonomy" id="983967"/>
    <lineage>
        <taxon>Eukaryota</taxon>
        <taxon>Fungi</taxon>
        <taxon>Dikarya</taxon>
        <taxon>Ascomycota</taxon>
        <taxon>Saccharomycotina</taxon>
        <taxon>Pichiomycetes</taxon>
        <taxon>Pichiales</taxon>
        <taxon>Pichiaceae</taxon>
        <taxon>Ogataea</taxon>
        <taxon>Ogataea/Candida clade</taxon>
    </lineage>
</organism>
<evidence type="ECO:0000313" key="12">
    <source>
        <dbReference type="Proteomes" id="UP000094801"/>
    </source>
</evidence>
<accession>A0A1E4T4I4</accession>
<dbReference type="InterPro" id="IPR023801">
    <property type="entry name" value="His_deacetylse_dom"/>
</dbReference>
<proteinExistence type="inferred from homology"/>
<evidence type="ECO:0000256" key="6">
    <source>
        <dbReference type="ARBA" id="ARBA00022853"/>
    </source>
</evidence>
<dbReference type="EC" id="3.5.1.98" evidence="3"/>
<dbReference type="InterPro" id="IPR037138">
    <property type="entry name" value="His_deacetylse_dom_sf"/>
</dbReference>
<keyword evidence="12" id="KW-1185">Reference proteome</keyword>
<dbReference type="PANTHER" id="PTHR10625">
    <property type="entry name" value="HISTONE DEACETYLASE HDAC1-RELATED"/>
    <property type="match status" value="1"/>
</dbReference>